<comment type="subcellular location">
    <subcellularLocation>
        <location evidence="1">Nucleus</location>
    </subcellularLocation>
</comment>
<dbReference type="InterPro" id="IPR037353">
    <property type="entry name" value="ASH2"/>
</dbReference>
<dbReference type="Gene3D" id="2.60.120.920">
    <property type="match status" value="1"/>
</dbReference>
<protein>
    <recommendedName>
        <fullName evidence="4">B30.2/SPRY domain-containing protein</fullName>
    </recommendedName>
</protein>
<dbReference type="EMBL" id="KI913952">
    <property type="protein sequence ID" value="ETW09792.1"/>
    <property type="molecule type" value="Genomic_DNA"/>
</dbReference>
<reference evidence="5" key="1">
    <citation type="submission" date="2013-12" db="EMBL/GenBank/DDBJ databases">
        <title>The Genome Sequence of Aphanomyces invadans NJM9701.</title>
        <authorList>
            <consortium name="The Broad Institute Genomics Platform"/>
            <person name="Russ C."/>
            <person name="Tyler B."/>
            <person name="van West P."/>
            <person name="Dieguez-Uribeondo J."/>
            <person name="Young S.K."/>
            <person name="Zeng Q."/>
            <person name="Gargeya S."/>
            <person name="Fitzgerald M."/>
            <person name="Abouelleil A."/>
            <person name="Alvarado L."/>
            <person name="Chapman S.B."/>
            <person name="Gainer-Dewar J."/>
            <person name="Goldberg J."/>
            <person name="Griggs A."/>
            <person name="Gujja S."/>
            <person name="Hansen M."/>
            <person name="Howarth C."/>
            <person name="Imamovic A."/>
            <person name="Ireland A."/>
            <person name="Larimer J."/>
            <person name="McCowan C."/>
            <person name="Murphy C."/>
            <person name="Pearson M."/>
            <person name="Poon T.W."/>
            <person name="Priest M."/>
            <person name="Roberts A."/>
            <person name="Saif S."/>
            <person name="Shea T."/>
            <person name="Sykes S."/>
            <person name="Wortman J."/>
            <person name="Nusbaum C."/>
            <person name="Birren B."/>
        </authorList>
    </citation>
    <scope>NUCLEOTIDE SEQUENCE [LARGE SCALE GENOMIC DNA]</scope>
    <source>
        <strain evidence="5">NJM9701</strain>
    </source>
</reference>
<dbReference type="VEuPathDB" id="FungiDB:H310_00272"/>
<sequence length="255" mass="27438">MASASRYSEDTTPTKRLRVDDVRDGGVGTPPQSKDKEAVLVRWLDKGPLLVLGDDGVTVSGTKGFCMARTNVGVKKGTYYFEIKLLPAAEAYHVRVGWGTKKGDINAPVGFDEHSYGYRDIGGETTHKSKRSDRYGESFGVGDIVGTLICVNWEAGEKKAEGATPSPLPGRFAPSSLSKQSSDLVAVSSPRRVDDASYIRFFVNGRDQGMAFEGMPFAEYFPCVSIYGPGTVRANFGPDFECAPPGVVAVPPPVE</sequence>
<keyword evidence="2" id="KW-0539">Nucleus</keyword>
<feature type="compositionally biased region" description="Basic and acidic residues" evidence="3">
    <location>
        <begin position="7"/>
        <end position="24"/>
    </location>
</feature>
<feature type="region of interest" description="Disordered" evidence="3">
    <location>
        <begin position="1"/>
        <end position="33"/>
    </location>
</feature>
<dbReference type="eggNOG" id="KOG2626">
    <property type="taxonomic scope" value="Eukaryota"/>
</dbReference>
<accession>A0A024UV37</accession>
<feature type="domain" description="B30.2/SPRY" evidence="4">
    <location>
        <begin position="18"/>
        <end position="241"/>
    </location>
</feature>
<evidence type="ECO:0000256" key="2">
    <source>
        <dbReference type="ARBA" id="ARBA00023242"/>
    </source>
</evidence>
<dbReference type="RefSeq" id="XP_008861203.1">
    <property type="nucleotide sequence ID" value="XM_008862981.1"/>
</dbReference>
<evidence type="ECO:0000259" key="4">
    <source>
        <dbReference type="PROSITE" id="PS50188"/>
    </source>
</evidence>
<dbReference type="OrthoDB" id="10266026at2759"/>
<dbReference type="InterPro" id="IPR013320">
    <property type="entry name" value="ConA-like_dom_sf"/>
</dbReference>
<name>A0A024UV37_9STRA</name>
<dbReference type="PANTHER" id="PTHR10598:SF0">
    <property type="entry name" value="SET1_ASH2 HISTONE METHYLTRANSFERASE COMPLEX SUBUNIT ASH2"/>
    <property type="match status" value="1"/>
</dbReference>
<dbReference type="GeneID" id="20077322"/>
<gene>
    <name evidence="5" type="ORF">H310_00272</name>
</gene>
<evidence type="ECO:0000313" key="5">
    <source>
        <dbReference type="EMBL" id="ETW09792.1"/>
    </source>
</evidence>
<dbReference type="PANTHER" id="PTHR10598">
    <property type="entry name" value="SET1/ASH2 HISTONE METHYLTRANSFERASE COMPLEX SUBUNIT ASH2"/>
    <property type="match status" value="1"/>
</dbReference>
<dbReference type="GO" id="GO:0048188">
    <property type="term" value="C:Set1C/COMPASS complex"/>
    <property type="evidence" value="ECO:0007669"/>
    <property type="project" value="InterPro"/>
</dbReference>
<dbReference type="PROSITE" id="PS50188">
    <property type="entry name" value="B302_SPRY"/>
    <property type="match status" value="1"/>
</dbReference>
<evidence type="ECO:0000256" key="1">
    <source>
        <dbReference type="ARBA" id="ARBA00004123"/>
    </source>
</evidence>
<dbReference type="InterPro" id="IPR001870">
    <property type="entry name" value="B30.2/SPRY"/>
</dbReference>
<evidence type="ECO:0000256" key="3">
    <source>
        <dbReference type="SAM" id="MobiDB-lite"/>
    </source>
</evidence>
<dbReference type="CDD" id="cd12872">
    <property type="entry name" value="SPRY_Ash2"/>
    <property type="match status" value="1"/>
</dbReference>
<dbReference type="InterPro" id="IPR003877">
    <property type="entry name" value="SPRY_dom"/>
</dbReference>
<dbReference type="InterPro" id="IPR043136">
    <property type="entry name" value="B30.2/SPRY_sf"/>
</dbReference>
<dbReference type="GO" id="GO:0000976">
    <property type="term" value="F:transcription cis-regulatory region binding"/>
    <property type="evidence" value="ECO:0007669"/>
    <property type="project" value="TreeGrafter"/>
</dbReference>
<proteinExistence type="predicted"/>
<dbReference type="AlphaFoldDB" id="A0A024UV37"/>
<organism evidence="5">
    <name type="scientific">Aphanomyces invadans</name>
    <dbReference type="NCBI Taxonomy" id="157072"/>
    <lineage>
        <taxon>Eukaryota</taxon>
        <taxon>Sar</taxon>
        <taxon>Stramenopiles</taxon>
        <taxon>Oomycota</taxon>
        <taxon>Saprolegniomycetes</taxon>
        <taxon>Saprolegniales</taxon>
        <taxon>Verrucalvaceae</taxon>
        <taxon>Aphanomyces</taxon>
    </lineage>
</organism>
<dbReference type="SUPFAM" id="SSF49899">
    <property type="entry name" value="Concanavalin A-like lectins/glucanases"/>
    <property type="match status" value="1"/>
</dbReference>
<dbReference type="Pfam" id="PF00622">
    <property type="entry name" value="SPRY"/>
    <property type="match status" value="1"/>
</dbReference>
<dbReference type="STRING" id="157072.A0A024UV37"/>
<dbReference type="SMART" id="SM00449">
    <property type="entry name" value="SPRY"/>
    <property type="match status" value="1"/>
</dbReference>